<evidence type="ECO:0000256" key="3">
    <source>
        <dbReference type="ARBA" id="ARBA00022692"/>
    </source>
</evidence>
<organism evidence="7 9">
    <name type="scientific">Pyrodictium delaneyi</name>
    <dbReference type="NCBI Taxonomy" id="1273541"/>
    <lineage>
        <taxon>Archaea</taxon>
        <taxon>Thermoproteota</taxon>
        <taxon>Thermoprotei</taxon>
        <taxon>Desulfurococcales</taxon>
        <taxon>Pyrodictiaceae</taxon>
        <taxon>Pyrodictium</taxon>
    </lineage>
</organism>
<dbReference type="Gene3D" id="1.20.1250.20">
    <property type="entry name" value="MFS general substrate transporter like domains"/>
    <property type="match status" value="1"/>
</dbReference>
<name>A0A0P0N1F0_9CREN</name>
<sequence>MKANKEAIAAGSLTIVLLFGVVSLLGDMSYEGFRSVLPVFIPGGLELSSVAGLGEVIAWSLRPVTGLVADRLGAYWGFTILGYSMIPLGILVASLGGPMLVLGYSIERLGKALRSPSRDALLAGVAGKRRGLVFGIHETMDQVGAIVGPLIAYITLSRGMGLWLLSIPGLLTVFVLLFARSLYPRGARPRPKKVGIREALHWSKGAVLYVVIAGTLVASPLAVEHVARTLGGVTASSAPLLYAAAMLSDAFAAVPLGMLYDRQPKTATSIPVVMGATAGIVAVLLGDTLAGALVAALLSGIAEAGFETVARAMVRGGATGYGFYGLARGVAAAGSIALYSVAASMLA</sequence>
<feature type="transmembrane region" description="Helical" evidence="6">
    <location>
        <begin position="321"/>
        <end position="342"/>
    </location>
</feature>
<dbReference type="GeneID" id="26098678"/>
<evidence type="ECO:0000256" key="6">
    <source>
        <dbReference type="SAM" id="Phobius"/>
    </source>
</evidence>
<keyword evidence="5 6" id="KW-0472">Membrane</keyword>
<dbReference type="PANTHER" id="PTHR42688">
    <property type="entry name" value="CONSERVED PROTEIN"/>
    <property type="match status" value="1"/>
</dbReference>
<dbReference type="InterPro" id="IPR011701">
    <property type="entry name" value="MFS"/>
</dbReference>
<keyword evidence="10" id="KW-1185">Reference proteome</keyword>
<dbReference type="SUPFAM" id="SSF103473">
    <property type="entry name" value="MFS general substrate transporter"/>
    <property type="match status" value="1"/>
</dbReference>
<dbReference type="Proteomes" id="UP000058613">
    <property type="component" value="Chromosome"/>
</dbReference>
<gene>
    <name evidence="8" type="ORF">Pdsh_08310</name>
    <name evidence="7" type="ORF">Pyrde_0357</name>
</gene>
<evidence type="ECO:0000313" key="9">
    <source>
        <dbReference type="Proteomes" id="UP000058613"/>
    </source>
</evidence>
<dbReference type="EMBL" id="NCQP01000007">
    <property type="protein sequence ID" value="OWJ53886.1"/>
    <property type="molecule type" value="Genomic_DNA"/>
</dbReference>
<accession>A0A0P0N1F0</accession>
<comment type="subcellular location">
    <subcellularLocation>
        <location evidence="1">Cell membrane</location>
        <topology evidence="1">Multi-pass membrane protein</topology>
    </subcellularLocation>
</comment>
<reference evidence="8 10" key="2">
    <citation type="submission" date="2017-05" db="EMBL/GenBank/DDBJ databases">
        <title>The draft genome of the hyperthermophilic archaeon 'Pyrodictium delaneyi strain Hulk', an iron and nitrate reducer, reveals the capacity for sulfate reduction.</title>
        <authorList>
            <person name="Demey L.M."/>
            <person name="Miller C."/>
            <person name="Manzella M."/>
            <person name="Reguera G."/>
            <person name="Kashefi K."/>
        </authorList>
    </citation>
    <scope>NUCLEOTIDE SEQUENCE [LARGE SCALE GENOMIC DNA]</scope>
    <source>
        <strain evidence="8 10">Hulk</strain>
    </source>
</reference>
<feature type="transmembrane region" description="Helical" evidence="6">
    <location>
        <begin position="7"/>
        <end position="26"/>
    </location>
</feature>
<proteinExistence type="predicted"/>
<dbReference type="Pfam" id="PF07690">
    <property type="entry name" value="MFS_1"/>
    <property type="match status" value="1"/>
</dbReference>
<feature type="transmembrane region" description="Helical" evidence="6">
    <location>
        <begin position="162"/>
        <end position="183"/>
    </location>
</feature>
<dbReference type="AlphaFoldDB" id="A0A0P0N1F0"/>
<dbReference type="STRING" id="1273541.Pyrde_0357"/>
<feature type="transmembrane region" description="Helical" evidence="6">
    <location>
        <begin position="239"/>
        <end position="260"/>
    </location>
</feature>
<keyword evidence="2" id="KW-1003">Cell membrane</keyword>
<dbReference type="RefSeq" id="WP_055407689.1">
    <property type="nucleotide sequence ID" value="NZ_CP013011.1"/>
</dbReference>
<evidence type="ECO:0000313" key="10">
    <source>
        <dbReference type="Proteomes" id="UP000196694"/>
    </source>
</evidence>
<dbReference type="KEGG" id="pdl:Pyrde_0357"/>
<evidence type="ECO:0000313" key="8">
    <source>
        <dbReference type="EMBL" id="OWJ53886.1"/>
    </source>
</evidence>
<dbReference type="CDD" id="cd17370">
    <property type="entry name" value="MFS_MJ1317_like"/>
    <property type="match status" value="1"/>
</dbReference>
<dbReference type="InterPro" id="IPR052425">
    <property type="entry name" value="Uncharacterized_MFS-type"/>
</dbReference>
<protein>
    <submittedName>
        <fullName evidence="8">MFS transporter</fullName>
    </submittedName>
</protein>
<dbReference type="InterPro" id="IPR036259">
    <property type="entry name" value="MFS_trans_sf"/>
</dbReference>
<dbReference type="GO" id="GO:0005886">
    <property type="term" value="C:plasma membrane"/>
    <property type="evidence" value="ECO:0007669"/>
    <property type="project" value="UniProtKB-SubCell"/>
</dbReference>
<evidence type="ECO:0000256" key="5">
    <source>
        <dbReference type="ARBA" id="ARBA00023136"/>
    </source>
</evidence>
<reference evidence="7 9" key="1">
    <citation type="submission" date="2015-10" db="EMBL/GenBank/DDBJ databases">
        <title>Complete genome sequence of hyperthermophilic archaeon Pyrodictium delaneyi Su06.</title>
        <authorList>
            <person name="Jung J.-H."/>
            <person name="Lin J."/>
            <person name="Holden J.F."/>
            <person name="Park C.-S."/>
        </authorList>
    </citation>
    <scope>NUCLEOTIDE SEQUENCE [LARGE SCALE GENOMIC DNA]</scope>
    <source>
        <strain evidence="7 9">Su06</strain>
    </source>
</reference>
<evidence type="ECO:0000256" key="4">
    <source>
        <dbReference type="ARBA" id="ARBA00022989"/>
    </source>
</evidence>
<feature type="transmembrane region" description="Helical" evidence="6">
    <location>
        <begin position="272"/>
        <end position="301"/>
    </location>
</feature>
<dbReference type="GO" id="GO:0022857">
    <property type="term" value="F:transmembrane transporter activity"/>
    <property type="evidence" value="ECO:0007669"/>
    <property type="project" value="InterPro"/>
</dbReference>
<feature type="transmembrane region" description="Helical" evidence="6">
    <location>
        <begin position="80"/>
        <end position="104"/>
    </location>
</feature>
<keyword evidence="3 6" id="KW-0812">Transmembrane</keyword>
<evidence type="ECO:0000256" key="1">
    <source>
        <dbReference type="ARBA" id="ARBA00004651"/>
    </source>
</evidence>
<evidence type="ECO:0000256" key="2">
    <source>
        <dbReference type="ARBA" id="ARBA00022475"/>
    </source>
</evidence>
<feature type="transmembrane region" description="Helical" evidence="6">
    <location>
        <begin position="206"/>
        <end position="227"/>
    </location>
</feature>
<keyword evidence="4 6" id="KW-1133">Transmembrane helix</keyword>
<dbReference type="Proteomes" id="UP000196694">
    <property type="component" value="Unassembled WGS sequence"/>
</dbReference>
<dbReference type="EMBL" id="CP013011">
    <property type="protein sequence ID" value="ALL00407.1"/>
    <property type="molecule type" value="Genomic_DNA"/>
</dbReference>
<dbReference type="PANTHER" id="PTHR42688:SF1">
    <property type="entry name" value="BLR5212 PROTEIN"/>
    <property type="match status" value="1"/>
</dbReference>
<evidence type="ECO:0000313" key="7">
    <source>
        <dbReference type="EMBL" id="ALL00407.1"/>
    </source>
</evidence>